<reference evidence="2 3" key="1">
    <citation type="submission" date="2019-09" db="EMBL/GenBank/DDBJ databases">
        <title>YIM 132180 draft genome.</title>
        <authorList>
            <person name="Zhang K."/>
        </authorList>
    </citation>
    <scope>NUCLEOTIDE SEQUENCE [LARGE SCALE GENOMIC DNA]</scope>
    <source>
        <strain evidence="2 3">YIM 132180</strain>
    </source>
</reference>
<dbReference type="SMART" id="SM00422">
    <property type="entry name" value="HTH_MERR"/>
    <property type="match status" value="1"/>
</dbReference>
<dbReference type="Gene3D" id="1.10.1660.10">
    <property type="match status" value="1"/>
</dbReference>
<dbReference type="InterPro" id="IPR009061">
    <property type="entry name" value="DNA-bd_dom_put_sf"/>
</dbReference>
<comment type="caution">
    <text evidence="2">The sequence shown here is derived from an EMBL/GenBank/DDBJ whole genome shotgun (WGS) entry which is preliminary data.</text>
</comment>
<organism evidence="2 3">
    <name type="scientific">Plantimonas leprariae</name>
    <dbReference type="NCBI Taxonomy" id="2615207"/>
    <lineage>
        <taxon>Bacteria</taxon>
        <taxon>Pseudomonadati</taxon>
        <taxon>Pseudomonadota</taxon>
        <taxon>Alphaproteobacteria</taxon>
        <taxon>Hyphomicrobiales</taxon>
        <taxon>Aurantimonadaceae</taxon>
        <taxon>Plantimonas</taxon>
    </lineage>
</organism>
<feature type="domain" description="HTH merR-type" evidence="1">
    <location>
        <begin position="36"/>
        <end position="103"/>
    </location>
</feature>
<dbReference type="InterPro" id="IPR000551">
    <property type="entry name" value="MerR-type_HTH_dom"/>
</dbReference>
<evidence type="ECO:0000313" key="3">
    <source>
        <dbReference type="Proteomes" id="UP000432089"/>
    </source>
</evidence>
<accession>A0A7V7TUY5</accession>
<dbReference type="GO" id="GO:0006355">
    <property type="term" value="P:regulation of DNA-templated transcription"/>
    <property type="evidence" value="ECO:0007669"/>
    <property type="project" value="InterPro"/>
</dbReference>
<sequence length="118" mass="13160">MQASKSPGETVSTSKDAVSVETLLGLNAGKADMRDLYRAGELKREFGVTHCTLRDYERKGFVSPVRQGIRRLYSRFDRRRLRLAILSQTFGFTMLEAAQIIDVYGGIRNIGTTVGVSE</sequence>
<gene>
    <name evidence="2" type="ORF">F6X38_19840</name>
</gene>
<protein>
    <submittedName>
        <fullName evidence="2">MerR family transcriptional regulator</fullName>
    </submittedName>
</protein>
<dbReference type="EMBL" id="VZDO01000020">
    <property type="protein sequence ID" value="KAB0676825.1"/>
    <property type="molecule type" value="Genomic_DNA"/>
</dbReference>
<dbReference type="Proteomes" id="UP000432089">
    <property type="component" value="Unassembled WGS sequence"/>
</dbReference>
<dbReference type="GO" id="GO:0003677">
    <property type="term" value="F:DNA binding"/>
    <property type="evidence" value="ECO:0007669"/>
    <property type="project" value="InterPro"/>
</dbReference>
<name>A0A7V7TUY5_9HYPH</name>
<evidence type="ECO:0000259" key="1">
    <source>
        <dbReference type="PROSITE" id="PS50937"/>
    </source>
</evidence>
<dbReference type="SUPFAM" id="SSF46955">
    <property type="entry name" value="Putative DNA-binding domain"/>
    <property type="match status" value="1"/>
</dbReference>
<dbReference type="Pfam" id="PF13411">
    <property type="entry name" value="MerR_1"/>
    <property type="match status" value="1"/>
</dbReference>
<keyword evidence="3" id="KW-1185">Reference proteome</keyword>
<proteinExistence type="predicted"/>
<dbReference type="PROSITE" id="PS50937">
    <property type="entry name" value="HTH_MERR_2"/>
    <property type="match status" value="1"/>
</dbReference>
<evidence type="ECO:0000313" key="2">
    <source>
        <dbReference type="EMBL" id="KAB0676825.1"/>
    </source>
</evidence>
<dbReference type="AlphaFoldDB" id="A0A7V7TUY5"/>